<organism evidence="1 2">
    <name type="scientific">Dendrobium catenatum</name>
    <dbReference type="NCBI Taxonomy" id="906689"/>
    <lineage>
        <taxon>Eukaryota</taxon>
        <taxon>Viridiplantae</taxon>
        <taxon>Streptophyta</taxon>
        <taxon>Embryophyta</taxon>
        <taxon>Tracheophyta</taxon>
        <taxon>Spermatophyta</taxon>
        <taxon>Magnoliopsida</taxon>
        <taxon>Liliopsida</taxon>
        <taxon>Asparagales</taxon>
        <taxon>Orchidaceae</taxon>
        <taxon>Epidendroideae</taxon>
        <taxon>Malaxideae</taxon>
        <taxon>Dendrobiinae</taxon>
        <taxon>Dendrobium</taxon>
    </lineage>
</organism>
<gene>
    <name evidence="1" type="ORF">MA16_Dca012029</name>
</gene>
<keyword evidence="2" id="KW-1185">Reference proteome</keyword>
<name>A0A2I0WE28_9ASPA</name>
<dbReference type="EMBL" id="KZ502719">
    <property type="protein sequence ID" value="PKU73882.1"/>
    <property type="molecule type" value="Genomic_DNA"/>
</dbReference>
<proteinExistence type="predicted"/>
<evidence type="ECO:0000313" key="2">
    <source>
        <dbReference type="Proteomes" id="UP000233837"/>
    </source>
</evidence>
<protein>
    <submittedName>
        <fullName evidence="1">Uncharacterized protein</fullName>
    </submittedName>
</protein>
<dbReference type="Proteomes" id="UP000233837">
    <property type="component" value="Unassembled WGS sequence"/>
</dbReference>
<reference evidence="1 2" key="1">
    <citation type="journal article" date="2016" name="Sci. Rep.">
        <title>The Dendrobium catenatum Lindl. genome sequence provides insights into polysaccharide synthase, floral development and adaptive evolution.</title>
        <authorList>
            <person name="Zhang G.Q."/>
            <person name="Xu Q."/>
            <person name="Bian C."/>
            <person name="Tsai W.C."/>
            <person name="Yeh C.M."/>
            <person name="Liu K.W."/>
            <person name="Yoshida K."/>
            <person name="Zhang L.S."/>
            <person name="Chang S.B."/>
            <person name="Chen F."/>
            <person name="Shi Y."/>
            <person name="Su Y.Y."/>
            <person name="Zhang Y.Q."/>
            <person name="Chen L.J."/>
            <person name="Yin Y."/>
            <person name="Lin M."/>
            <person name="Huang H."/>
            <person name="Deng H."/>
            <person name="Wang Z.W."/>
            <person name="Zhu S.L."/>
            <person name="Zhao X."/>
            <person name="Deng C."/>
            <person name="Niu S.C."/>
            <person name="Huang J."/>
            <person name="Wang M."/>
            <person name="Liu G.H."/>
            <person name="Yang H.J."/>
            <person name="Xiao X.J."/>
            <person name="Hsiao Y.Y."/>
            <person name="Wu W.L."/>
            <person name="Chen Y.Y."/>
            <person name="Mitsuda N."/>
            <person name="Ohme-Takagi M."/>
            <person name="Luo Y.B."/>
            <person name="Van de Peer Y."/>
            <person name="Liu Z.J."/>
        </authorList>
    </citation>
    <scope>NUCLEOTIDE SEQUENCE [LARGE SCALE GENOMIC DNA]</scope>
    <source>
        <tissue evidence="1">The whole plant</tissue>
    </source>
</reference>
<reference evidence="1 2" key="2">
    <citation type="journal article" date="2017" name="Nature">
        <title>The Apostasia genome and the evolution of orchids.</title>
        <authorList>
            <person name="Zhang G.Q."/>
            <person name="Liu K.W."/>
            <person name="Li Z."/>
            <person name="Lohaus R."/>
            <person name="Hsiao Y.Y."/>
            <person name="Niu S.C."/>
            <person name="Wang J.Y."/>
            <person name="Lin Y.C."/>
            <person name="Xu Q."/>
            <person name="Chen L.J."/>
            <person name="Yoshida K."/>
            <person name="Fujiwara S."/>
            <person name="Wang Z.W."/>
            <person name="Zhang Y.Q."/>
            <person name="Mitsuda N."/>
            <person name="Wang M."/>
            <person name="Liu G.H."/>
            <person name="Pecoraro L."/>
            <person name="Huang H.X."/>
            <person name="Xiao X.J."/>
            <person name="Lin M."/>
            <person name="Wu X.Y."/>
            <person name="Wu W.L."/>
            <person name="Chen Y.Y."/>
            <person name="Chang S.B."/>
            <person name="Sakamoto S."/>
            <person name="Ohme-Takagi M."/>
            <person name="Yagi M."/>
            <person name="Zeng S.J."/>
            <person name="Shen C.Y."/>
            <person name="Yeh C.M."/>
            <person name="Luo Y.B."/>
            <person name="Tsai W.C."/>
            <person name="Van de Peer Y."/>
            <person name="Liu Z.J."/>
        </authorList>
    </citation>
    <scope>NUCLEOTIDE SEQUENCE [LARGE SCALE GENOMIC DNA]</scope>
    <source>
        <tissue evidence="1">The whole plant</tissue>
    </source>
</reference>
<dbReference type="AlphaFoldDB" id="A0A2I0WE28"/>
<evidence type="ECO:0000313" key="1">
    <source>
        <dbReference type="EMBL" id="PKU73882.1"/>
    </source>
</evidence>
<sequence length="300" mass="33069">MDDYRLKPPLFWSVVHDRVPDKKPSSPSFIPFLLCKQSPSGTRIIKVACFASLADLLTRVAWVQAVMKPEFKQSLHIVLWIADNKLELFPSSSVSNFRALVKPLLIKKGELRLRSSRLEEAAHDLGLGAVGVHGGHQSRQPVAQVVHFPVLSLKMLSPFCLHTARPTPCPRVMVVAAPPGQKGCSHVMAVWPGGMRAPTLKTGKAVKNARKDSEESEVEKVLVRKQWREGPGEEIRAAVKGILHVRASTCKCPYGHMGSPTVCFVANSKTLLPCDFNLHRSLSLSLFLSRLQFSSLTSIS</sequence>
<accession>A0A2I0WE28</accession>